<gene>
    <name evidence="2" type="ORF">OLEA9_A071700</name>
</gene>
<evidence type="ECO:0000313" key="2">
    <source>
        <dbReference type="EMBL" id="CAA2955076.1"/>
    </source>
</evidence>
<sequence length="189" mass="21020">HHGSIFYCDTNEHPPGLHFQPPQSPPQLLGGGLHSGRQKIIESSLRSLCPTSGGSEKLRTKNTESPKTDCREIYAYWVLFGDLYNNEKYAMTSKKLRRTEFAMFEDSANDDTRNATAMCEESSDSNDEGDKFDRLASSMDVSGCRSGKTCRFGGSKSKGKRTKISAKELSYSVDRATTASEKVRRNLTT</sequence>
<feature type="region of interest" description="Disordered" evidence="1">
    <location>
        <begin position="112"/>
        <end position="132"/>
    </location>
</feature>
<dbReference type="Gramene" id="OE9A071700T3">
    <property type="protein sequence ID" value="OE9A071700C3"/>
    <property type="gene ID" value="OE9A071700"/>
</dbReference>
<accession>A0A8S0PMR3</accession>
<feature type="non-terminal residue" evidence="2">
    <location>
        <position position="189"/>
    </location>
</feature>
<dbReference type="AlphaFoldDB" id="A0A8S0PMR3"/>
<comment type="caution">
    <text evidence="2">The sequence shown here is derived from an EMBL/GenBank/DDBJ whole genome shotgun (WGS) entry which is preliminary data.</text>
</comment>
<reference evidence="2 3" key="1">
    <citation type="submission" date="2019-12" db="EMBL/GenBank/DDBJ databases">
        <authorList>
            <person name="Alioto T."/>
            <person name="Alioto T."/>
            <person name="Gomez Garrido J."/>
        </authorList>
    </citation>
    <scope>NUCLEOTIDE SEQUENCE [LARGE SCALE GENOMIC DNA]</scope>
</reference>
<dbReference type="EMBL" id="CACTIH010000136">
    <property type="protein sequence ID" value="CAA2955076.1"/>
    <property type="molecule type" value="Genomic_DNA"/>
</dbReference>
<keyword evidence="3" id="KW-1185">Reference proteome</keyword>
<name>A0A8S0PMR3_OLEEU</name>
<organism evidence="2 3">
    <name type="scientific">Olea europaea subsp. europaea</name>
    <dbReference type="NCBI Taxonomy" id="158383"/>
    <lineage>
        <taxon>Eukaryota</taxon>
        <taxon>Viridiplantae</taxon>
        <taxon>Streptophyta</taxon>
        <taxon>Embryophyta</taxon>
        <taxon>Tracheophyta</taxon>
        <taxon>Spermatophyta</taxon>
        <taxon>Magnoliopsida</taxon>
        <taxon>eudicotyledons</taxon>
        <taxon>Gunneridae</taxon>
        <taxon>Pentapetalae</taxon>
        <taxon>asterids</taxon>
        <taxon>lamiids</taxon>
        <taxon>Lamiales</taxon>
        <taxon>Oleaceae</taxon>
        <taxon>Oleeae</taxon>
        <taxon>Olea</taxon>
    </lineage>
</organism>
<evidence type="ECO:0000256" key="1">
    <source>
        <dbReference type="SAM" id="MobiDB-lite"/>
    </source>
</evidence>
<evidence type="ECO:0000313" key="3">
    <source>
        <dbReference type="Proteomes" id="UP000594638"/>
    </source>
</evidence>
<protein>
    <submittedName>
        <fullName evidence="2">Uncharacterized protein</fullName>
    </submittedName>
</protein>
<dbReference type="Proteomes" id="UP000594638">
    <property type="component" value="Unassembled WGS sequence"/>
</dbReference>
<proteinExistence type="predicted"/>